<evidence type="ECO:0000259" key="8">
    <source>
        <dbReference type="Pfam" id="PF00892"/>
    </source>
</evidence>
<protein>
    <submittedName>
        <fullName evidence="9">Membrane protein</fullName>
    </submittedName>
</protein>
<evidence type="ECO:0000256" key="7">
    <source>
        <dbReference type="SAM" id="Phobius"/>
    </source>
</evidence>
<dbReference type="GO" id="GO:0005886">
    <property type="term" value="C:plasma membrane"/>
    <property type="evidence" value="ECO:0007669"/>
    <property type="project" value="UniProtKB-SubCell"/>
</dbReference>
<dbReference type="Proteomes" id="UP000657592">
    <property type="component" value="Unassembled WGS sequence"/>
</dbReference>
<feature type="transmembrane region" description="Helical" evidence="7">
    <location>
        <begin position="16"/>
        <end position="37"/>
    </location>
</feature>
<feature type="domain" description="EamA" evidence="8">
    <location>
        <begin position="16"/>
        <end position="150"/>
    </location>
</feature>
<feature type="transmembrane region" description="Helical" evidence="7">
    <location>
        <begin position="165"/>
        <end position="183"/>
    </location>
</feature>
<evidence type="ECO:0000256" key="2">
    <source>
        <dbReference type="ARBA" id="ARBA00007362"/>
    </source>
</evidence>
<keyword evidence="4 7" id="KW-0812">Transmembrane</keyword>
<evidence type="ECO:0000256" key="3">
    <source>
        <dbReference type="ARBA" id="ARBA00022475"/>
    </source>
</evidence>
<feature type="transmembrane region" description="Helical" evidence="7">
    <location>
        <begin position="78"/>
        <end position="100"/>
    </location>
</feature>
<gene>
    <name evidence="9" type="ORF">GCM10010921_22980</name>
</gene>
<accession>A0A917IGG9</accession>
<evidence type="ECO:0000313" key="10">
    <source>
        <dbReference type="Proteomes" id="UP000657592"/>
    </source>
</evidence>
<dbReference type="PANTHER" id="PTHR42920">
    <property type="entry name" value="OS03G0707200 PROTEIN-RELATED"/>
    <property type="match status" value="1"/>
</dbReference>
<sequence>MSRNAAVPTDARRRTLGYLALVGATLSWAGNYLLGVIAVAETDPVSLTWMRWVLATAPLFAIAQLVERPDWRAVLQSWPRLALLGLIGVAGYNLLLYAALDTETPFQLSLINAFNPALIAIAAVVFLGARLGWRGVAGILLALAGVLWIVSGGRPLAILEHPPRIGSLIMLGAIIAWTAYTIIGRSGPRLPPISAVAVQGLIVAVCLTPFVLAQGLSLPQTTAGAWSLAYIAVFPSIVSYVLWNYALQHVPPAQAGVSLNLITVFTAIATVLLGMAITVPQVVGGVLVLAGVVLAQERPRPAPPERSRRAGRRGS</sequence>
<evidence type="ECO:0000256" key="5">
    <source>
        <dbReference type="ARBA" id="ARBA00022989"/>
    </source>
</evidence>
<name>A0A917IGG9_9MICO</name>
<comment type="similarity">
    <text evidence="2">Belongs to the EamA transporter family.</text>
</comment>
<organism evidence="9 10">
    <name type="scientific">Microbacterium album</name>
    <dbReference type="NCBI Taxonomy" id="2053191"/>
    <lineage>
        <taxon>Bacteria</taxon>
        <taxon>Bacillati</taxon>
        <taxon>Actinomycetota</taxon>
        <taxon>Actinomycetes</taxon>
        <taxon>Micrococcales</taxon>
        <taxon>Microbacteriaceae</taxon>
        <taxon>Microbacterium</taxon>
    </lineage>
</organism>
<dbReference type="Pfam" id="PF00892">
    <property type="entry name" value="EamA"/>
    <property type="match status" value="2"/>
</dbReference>
<evidence type="ECO:0000256" key="1">
    <source>
        <dbReference type="ARBA" id="ARBA00004651"/>
    </source>
</evidence>
<evidence type="ECO:0000256" key="6">
    <source>
        <dbReference type="ARBA" id="ARBA00023136"/>
    </source>
</evidence>
<dbReference type="RefSeq" id="WP_188756436.1">
    <property type="nucleotide sequence ID" value="NZ_BMJY01000010.1"/>
</dbReference>
<keyword evidence="10" id="KW-1185">Reference proteome</keyword>
<feature type="transmembrane region" description="Helical" evidence="7">
    <location>
        <begin position="49"/>
        <end position="66"/>
    </location>
</feature>
<keyword evidence="5 7" id="KW-1133">Transmembrane helix</keyword>
<keyword evidence="6 7" id="KW-0472">Membrane</keyword>
<feature type="domain" description="EamA" evidence="8">
    <location>
        <begin position="165"/>
        <end position="294"/>
    </location>
</feature>
<dbReference type="InterPro" id="IPR037185">
    <property type="entry name" value="EmrE-like"/>
</dbReference>
<evidence type="ECO:0000313" key="9">
    <source>
        <dbReference type="EMBL" id="GGH46706.1"/>
    </source>
</evidence>
<evidence type="ECO:0000256" key="4">
    <source>
        <dbReference type="ARBA" id="ARBA00022692"/>
    </source>
</evidence>
<dbReference type="AlphaFoldDB" id="A0A917IGG9"/>
<feature type="transmembrane region" description="Helical" evidence="7">
    <location>
        <begin position="255"/>
        <end position="273"/>
    </location>
</feature>
<dbReference type="InterPro" id="IPR051258">
    <property type="entry name" value="Diverse_Substrate_Transporter"/>
</dbReference>
<comment type="caution">
    <text evidence="9">The sequence shown here is derived from an EMBL/GenBank/DDBJ whole genome shotgun (WGS) entry which is preliminary data.</text>
</comment>
<reference evidence="9" key="1">
    <citation type="journal article" date="2014" name="Int. J. Syst. Evol. Microbiol.">
        <title>Complete genome sequence of Corynebacterium casei LMG S-19264T (=DSM 44701T), isolated from a smear-ripened cheese.</title>
        <authorList>
            <consortium name="US DOE Joint Genome Institute (JGI-PGF)"/>
            <person name="Walter F."/>
            <person name="Albersmeier A."/>
            <person name="Kalinowski J."/>
            <person name="Ruckert C."/>
        </authorList>
    </citation>
    <scope>NUCLEOTIDE SEQUENCE</scope>
    <source>
        <strain evidence="9">CGMCC 1.15794</strain>
    </source>
</reference>
<dbReference type="SUPFAM" id="SSF103481">
    <property type="entry name" value="Multidrug resistance efflux transporter EmrE"/>
    <property type="match status" value="2"/>
</dbReference>
<dbReference type="InterPro" id="IPR000620">
    <property type="entry name" value="EamA_dom"/>
</dbReference>
<proteinExistence type="inferred from homology"/>
<comment type="subcellular location">
    <subcellularLocation>
        <location evidence="1">Cell membrane</location>
        <topology evidence="1">Multi-pass membrane protein</topology>
    </subcellularLocation>
</comment>
<feature type="transmembrane region" description="Helical" evidence="7">
    <location>
        <begin position="106"/>
        <end position="129"/>
    </location>
</feature>
<dbReference type="PANTHER" id="PTHR42920:SF11">
    <property type="entry name" value="INNER MEMBRANE PROTEIN YTFF"/>
    <property type="match status" value="1"/>
</dbReference>
<dbReference type="EMBL" id="BMJY01000010">
    <property type="protein sequence ID" value="GGH46706.1"/>
    <property type="molecule type" value="Genomic_DNA"/>
</dbReference>
<feature type="transmembrane region" description="Helical" evidence="7">
    <location>
        <begin position="136"/>
        <end position="153"/>
    </location>
</feature>
<feature type="transmembrane region" description="Helical" evidence="7">
    <location>
        <begin position="195"/>
        <end position="217"/>
    </location>
</feature>
<keyword evidence="3" id="KW-1003">Cell membrane</keyword>
<feature type="transmembrane region" description="Helical" evidence="7">
    <location>
        <begin position="223"/>
        <end position="243"/>
    </location>
</feature>
<reference evidence="9" key="2">
    <citation type="submission" date="2020-09" db="EMBL/GenBank/DDBJ databases">
        <authorList>
            <person name="Sun Q."/>
            <person name="Zhou Y."/>
        </authorList>
    </citation>
    <scope>NUCLEOTIDE SEQUENCE</scope>
    <source>
        <strain evidence="9">CGMCC 1.15794</strain>
    </source>
</reference>